<dbReference type="KEGG" id="led:BBK82_34725"/>
<gene>
    <name evidence="2" type="ORF">BBK82_34725</name>
</gene>
<dbReference type="InterPro" id="IPR004401">
    <property type="entry name" value="YbaB/EbfC"/>
</dbReference>
<feature type="compositionally biased region" description="Pro residues" evidence="1">
    <location>
        <begin position="151"/>
        <end position="161"/>
    </location>
</feature>
<sequence>MGGTREWEREVAENASRLQALRDRLSAQSVREVSRDGTVEVEVSTSGALTGLVLREGRQREPLPVIAAQVMDCVRRAQARIPALVDQAMAETVGAHDPAARLILAETRKRFPEPEPEPEPQRPVGEARPRERFPEPGPQRPAEPRPARTAVPPPRSAPPARPSSVDGDDWDGPEIFER</sequence>
<dbReference type="AlphaFoldDB" id="A0A1B2HRN7"/>
<evidence type="ECO:0000256" key="1">
    <source>
        <dbReference type="SAM" id="MobiDB-lite"/>
    </source>
</evidence>
<evidence type="ECO:0000313" key="2">
    <source>
        <dbReference type="EMBL" id="ANZ40410.1"/>
    </source>
</evidence>
<dbReference type="RefSeq" id="WP_065918749.1">
    <property type="nucleotide sequence ID" value="NZ_CP016793.1"/>
</dbReference>
<dbReference type="GO" id="GO:0003677">
    <property type="term" value="F:DNA binding"/>
    <property type="evidence" value="ECO:0007669"/>
    <property type="project" value="InterPro"/>
</dbReference>
<protein>
    <recommendedName>
        <fullName evidence="4">YbaB/EbfC DNA-binding family protein</fullName>
    </recommendedName>
</protein>
<dbReference type="Gene3D" id="3.30.1310.10">
    <property type="entry name" value="Nucleoid-associated protein YbaB-like domain"/>
    <property type="match status" value="1"/>
</dbReference>
<dbReference type="InterPro" id="IPR036894">
    <property type="entry name" value="YbaB-like_sf"/>
</dbReference>
<feature type="region of interest" description="Disordered" evidence="1">
    <location>
        <begin position="104"/>
        <end position="178"/>
    </location>
</feature>
<dbReference type="EMBL" id="CP016793">
    <property type="protein sequence ID" value="ANZ40410.1"/>
    <property type="molecule type" value="Genomic_DNA"/>
</dbReference>
<proteinExistence type="predicted"/>
<dbReference type="OrthoDB" id="3685284at2"/>
<evidence type="ECO:0000313" key="3">
    <source>
        <dbReference type="Proteomes" id="UP000093053"/>
    </source>
</evidence>
<name>A0A1B2HRN7_9PSEU</name>
<keyword evidence="3" id="KW-1185">Reference proteome</keyword>
<feature type="compositionally biased region" description="Acidic residues" evidence="1">
    <location>
        <begin position="166"/>
        <end position="178"/>
    </location>
</feature>
<feature type="compositionally biased region" description="Basic and acidic residues" evidence="1">
    <location>
        <begin position="125"/>
        <end position="134"/>
    </location>
</feature>
<reference evidence="2 3" key="1">
    <citation type="submission" date="2016-07" db="EMBL/GenBank/DDBJ databases">
        <title>Complete genome sequence of the Lentzea guizhouensis DHS C013.</title>
        <authorList>
            <person name="Cao C."/>
        </authorList>
    </citation>
    <scope>NUCLEOTIDE SEQUENCE [LARGE SCALE GENOMIC DNA]</scope>
    <source>
        <strain evidence="2 3">DHS C013</strain>
    </source>
</reference>
<organism evidence="2 3">
    <name type="scientific">Lentzea guizhouensis</name>
    <dbReference type="NCBI Taxonomy" id="1586287"/>
    <lineage>
        <taxon>Bacteria</taxon>
        <taxon>Bacillati</taxon>
        <taxon>Actinomycetota</taxon>
        <taxon>Actinomycetes</taxon>
        <taxon>Pseudonocardiales</taxon>
        <taxon>Pseudonocardiaceae</taxon>
        <taxon>Lentzea</taxon>
    </lineage>
</organism>
<accession>A0A1B2HRN7</accession>
<evidence type="ECO:0008006" key="4">
    <source>
        <dbReference type="Google" id="ProtNLM"/>
    </source>
</evidence>
<dbReference type="Proteomes" id="UP000093053">
    <property type="component" value="Chromosome"/>
</dbReference>
<dbReference type="STRING" id="1586287.BBK82_34725"/>
<dbReference type="Pfam" id="PF02575">
    <property type="entry name" value="YbaB_DNA_bd"/>
    <property type="match status" value="1"/>
</dbReference>